<evidence type="ECO:0000313" key="3">
    <source>
        <dbReference type="Proteomes" id="UP000053573"/>
    </source>
</evidence>
<keyword evidence="3" id="KW-1185">Reference proteome</keyword>
<feature type="compositionally biased region" description="Polar residues" evidence="1">
    <location>
        <begin position="79"/>
        <end position="95"/>
    </location>
</feature>
<organism evidence="2 3">
    <name type="scientific">Blastomyces silverae</name>
    <dbReference type="NCBI Taxonomy" id="2060906"/>
    <lineage>
        <taxon>Eukaryota</taxon>
        <taxon>Fungi</taxon>
        <taxon>Dikarya</taxon>
        <taxon>Ascomycota</taxon>
        <taxon>Pezizomycotina</taxon>
        <taxon>Eurotiomycetes</taxon>
        <taxon>Eurotiomycetidae</taxon>
        <taxon>Onygenales</taxon>
        <taxon>Ajellomycetaceae</taxon>
        <taxon>Blastomyces</taxon>
    </lineage>
</organism>
<dbReference type="AlphaFoldDB" id="A0A0H1BFH7"/>
<dbReference type="Proteomes" id="UP000053573">
    <property type="component" value="Unassembled WGS sequence"/>
</dbReference>
<feature type="region of interest" description="Disordered" evidence="1">
    <location>
        <begin position="71"/>
        <end position="95"/>
    </location>
</feature>
<gene>
    <name evidence="2" type="ORF">EMPG_14815</name>
</gene>
<proteinExistence type="predicted"/>
<evidence type="ECO:0000256" key="1">
    <source>
        <dbReference type="SAM" id="MobiDB-lite"/>
    </source>
</evidence>
<protein>
    <submittedName>
        <fullName evidence="2">Uncharacterized protein</fullName>
    </submittedName>
</protein>
<name>A0A0H1BFH7_9EURO</name>
<feature type="region of interest" description="Disordered" evidence="1">
    <location>
        <begin position="1"/>
        <end position="23"/>
    </location>
</feature>
<accession>A0A0H1BFH7</accession>
<dbReference type="EMBL" id="LDEV01002264">
    <property type="protein sequence ID" value="KLJ09782.1"/>
    <property type="molecule type" value="Genomic_DNA"/>
</dbReference>
<evidence type="ECO:0000313" key="2">
    <source>
        <dbReference type="EMBL" id="KLJ09782.1"/>
    </source>
</evidence>
<reference evidence="3" key="1">
    <citation type="journal article" date="2015" name="PLoS Genet.">
        <title>The dynamic genome and transcriptome of the human fungal pathogen Blastomyces and close relative Emmonsia.</title>
        <authorList>
            <person name="Munoz J.F."/>
            <person name="Gauthier G.M."/>
            <person name="Desjardins C.A."/>
            <person name="Gallo J.E."/>
            <person name="Holder J."/>
            <person name="Sullivan T.D."/>
            <person name="Marty A.J."/>
            <person name="Carmen J.C."/>
            <person name="Chen Z."/>
            <person name="Ding L."/>
            <person name="Gujja S."/>
            <person name="Magrini V."/>
            <person name="Misas E."/>
            <person name="Mitreva M."/>
            <person name="Priest M."/>
            <person name="Saif S."/>
            <person name="Whiston E.A."/>
            <person name="Young S."/>
            <person name="Zeng Q."/>
            <person name="Goldman W.E."/>
            <person name="Mardis E.R."/>
            <person name="Taylor J.W."/>
            <person name="McEwen J.G."/>
            <person name="Clay O.K."/>
            <person name="Klein B.S."/>
            <person name="Cuomo C.A."/>
        </authorList>
    </citation>
    <scope>NUCLEOTIDE SEQUENCE [LARGE SCALE GENOMIC DNA]</scope>
    <source>
        <strain evidence="3">UAMH 139</strain>
    </source>
</reference>
<comment type="caution">
    <text evidence="2">The sequence shown here is derived from an EMBL/GenBank/DDBJ whole genome shotgun (WGS) entry which is preliminary data.</text>
</comment>
<sequence length="95" mass="10378">MPQPKMAVTISSRTTPPPTLIQTPKITTKTKTMFKSWIYIPRTPSSLTGTISSPVHGSTWSGLRWPSQCPRNVPHFPASDNTQTTTSSPPIASRS</sequence>